<dbReference type="PANTHER" id="PTHR10656:SF40">
    <property type="entry name" value="INOSITOL 1,4,5-TRISPHOSPHATE RECEPTOR-INTERACTING PROTEIN-LIKE 1"/>
    <property type="match status" value="1"/>
</dbReference>
<dbReference type="Gene3D" id="3.30.460.90">
    <property type="match status" value="1"/>
</dbReference>
<feature type="non-terminal residue" evidence="8">
    <location>
        <position position="382"/>
    </location>
</feature>
<evidence type="ECO:0000256" key="6">
    <source>
        <dbReference type="ARBA" id="ARBA00023136"/>
    </source>
</evidence>
<feature type="domain" description="Mab-21-like HhH/H2TH-like" evidence="7">
    <location>
        <begin position="285"/>
        <end position="343"/>
    </location>
</feature>
<keyword evidence="5" id="KW-1133">Transmembrane helix</keyword>
<gene>
    <name evidence="8" type="primary">Itpripl1_3</name>
    <name evidence="8" type="ORF">INDMAC_R09675</name>
</gene>
<comment type="similarity">
    <text evidence="2">Belongs to the ITPRIP family.</text>
</comment>
<evidence type="ECO:0000256" key="1">
    <source>
        <dbReference type="ARBA" id="ARBA00004479"/>
    </source>
</evidence>
<keyword evidence="9" id="KW-1185">Reference proteome</keyword>
<dbReference type="Proteomes" id="UP000557230">
    <property type="component" value="Unassembled WGS sequence"/>
</dbReference>
<dbReference type="AlphaFoldDB" id="A0A7L1GRT4"/>
<evidence type="ECO:0000259" key="7">
    <source>
        <dbReference type="Pfam" id="PF20266"/>
    </source>
</evidence>
<dbReference type="PRINTS" id="PR02107">
    <property type="entry name" value="INOS145TPRIP"/>
</dbReference>
<evidence type="ECO:0000313" key="8">
    <source>
        <dbReference type="EMBL" id="NXN15956.1"/>
    </source>
</evidence>
<dbReference type="Gene3D" id="1.10.1410.40">
    <property type="match status" value="1"/>
</dbReference>
<proteinExistence type="inferred from homology"/>
<dbReference type="InterPro" id="IPR026250">
    <property type="entry name" value="ITPRIP-like"/>
</dbReference>
<evidence type="ECO:0000256" key="2">
    <source>
        <dbReference type="ARBA" id="ARBA00005554"/>
    </source>
</evidence>
<dbReference type="InterPro" id="IPR024810">
    <property type="entry name" value="MAB21L/cGLR"/>
</dbReference>
<keyword evidence="4" id="KW-0732">Signal</keyword>
<dbReference type="GO" id="GO:0016020">
    <property type="term" value="C:membrane"/>
    <property type="evidence" value="ECO:0007669"/>
    <property type="project" value="UniProtKB-SubCell"/>
</dbReference>
<reference evidence="8 9" key="1">
    <citation type="submission" date="2019-09" db="EMBL/GenBank/DDBJ databases">
        <title>Bird 10,000 Genomes (B10K) Project - Family phase.</title>
        <authorList>
            <person name="Zhang G."/>
        </authorList>
    </citation>
    <scope>NUCLEOTIDE SEQUENCE [LARGE SCALE GENOMIC DNA]</scope>
    <source>
        <strain evidence="8">B10K-DU-001-78</strain>
        <tissue evidence="8">Muscle</tissue>
    </source>
</reference>
<keyword evidence="6" id="KW-0472">Membrane</keyword>
<evidence type="ECO:0000256" key="5">
    <source>
        <dbReference type="ARBA" id="ARBA00022989"/>
    </source>
</evidence>
<keyword evidence="3" id="KW-0812">Transmembrane</keyword>
<comment type="caution">
    <text evidence="8">The sequence shown here is derived from an EMBL/GenBank/DDBJ whole genome shotgun (WGS) entry which is preliminary data.</text>
</comment>
<comment type="subcellular location">
    <subcellularLocation>
        <location evidence="1">Membrane</location>
        <topology evidence="1">Single-pass type I membrane protein</topology>
    </subcellularLocation>
</comment>
<accession>A0A7L1GRT4</accession>
<evidence type="ECO:0000256" key="3">
    <source>
        <dbReference type="ARBA" id="ARBA00022692"/>
    </source>
</evidence>
<dbReference type="InterPro" id="IPR046906">
    <property type="entry name" value="Mab-21_HhH/H2TH-like"/>
</dbReference>
<dbReference type="OrthoDB" id="9034619at2759"/>
<protein>
    <submittedName>
        <fullName evidence="8">IPIL1 protein</fullName>
    </submittedName>
</protein>
<feature type="non-terminal residue" evidence="8">
    <location>
        <position position="1"/>
    </location>
</feature>
<sequence length="382" mass="44140">SMYEMSDISTDEEDEEEKEVGERIFARRIRWPVQKTISRSQVVKELVDDLLQVLRLRLSNTFLPKLQPAIGVGSSFEGWSPYEVDNVIYHLLVPLKPPTGHKFCLEPLGIRWKIPARDSRIRVELECSCGGKDALCLLHHTKKQLRRIKKAPSILDILCTHSYLDVEKVAEWFKDLVKKAWMALPQARRYKLKVLPYSQSSCLLQLKSTFGRTLILEIMFGVQQGDSDIFLSSPPEEDTNTPSTFWTTNYLVAEGKFFSRMAKRVPYGSFHLKCLHLWTSVLEGTDLSPYIIKTVVMHLLNTIPASGWCRRDCIMRLADIMRYLHCCLVQKKLDFFFYGNAEMPEEIILPPELQTYEPHNLLEHLVQDPAAHAKALEQFEEI</sequence>
<dbReference type="EMBL" id="VXBD01011087">
    <property type="protein sequence ID" value="NXN15956.1"/>
    <property type="molecule type" value="Genomic_DNA"/>
</dbReference>
<organism evidence="8 9">
    <name type="scientific">Indicator maculatus</name>
    <name type="common">spotted honeyguide</name>
    <dbReference type="NCBI Taxonomy" id="545262"/>
    <lineage>
        <taxon>Eukaryota</taxon>
        <taxon>Metazoa</taxon>
        <taxon>Chordata</taxon>
        <taxon>Craniata</taxon>
        <taxon>Vertebrata</taxon>
        <taxon>Euteleostomi</taxon>
        <taxon>Archelosauria</taxon>
        <taxon>Archosauria</taxon>
        <taxon>Dinosauria</taxon>
        <taxon>Saurischia</taxon>
        <taxon>Theropoda</taxon>
        <taxon>Coelurosauria</taxon>
        <taxon>Aves</taxon>
        <taxon>Neognathae</taxon>
        <taxon>Neoaves</taxon>
        <taxon>Telluraves</taxon>
        <taxon>Coraciimorphae</taxon>
        <taxon>Piciformes</taxon>
        <taxon>Indicatoridae</taxon>
        <taxon>Indicator</taxon>
    </lineage>
</organism>
<name>A0A7L1GRT4_9PICI</name>
<evidence type="ECO:0000256" key="4">
    <source>
        <dbReference type="ARBA" id="ARBA00022729"/>
    </source>
</evidence>
<dbReference type="SMART" id="SM01265">
    <property type="entry name" value="Mab-21"/>
    <property type="match status" value="1"/>
</dbReference>
<dbReference type="PANTHER" id="PTHR10656">
    <property type="entry name" value="CELL FATE DETERMINING PROTEIN MAB21-RELATED"/>
    <property type="match status" value="1"/>
</dbReference>
<evidence type="ECO:0000313" key="9">
    <source>
        <dbReference type="Proteomes" id="UP000557230"/>
    </source>
</evidence>
<dbReference type="Pfam" id="PF20266">
    <property type="entry name" value="Mab-21_C"/>
    <property type="match status" value="1"/>
</dbReference>